<dbReference type="KEGG" id="mmn:midi_00303"/>
<organism evidence="1 2">
    <name type="scientific">Midichloria mitochondrii (strain IricVA)</name>
    <dbReference type="NCBI Taxonomy" id="696127"/>
    <lineage>
        <taxon>Bacteria</taxon>
        <taxon>Pseudomonadati</taxon>
        <taxon>Pseudomonadota</taxon>
        <taxon>Alphaproteobacteria</taxon>
        <taxon>Rickettsiales</taxon>
        <taxon>Candidatus Midichloriaceae</taxon>
        <taxon>Candidatus Midichloria</taxon>
    </lineage>
</organism>
<evidence type="ECO:0000313" key="2">
    <source>
        <dbReference type="Proteomes" id="UP000006639"/>
    </source>
</evidence>
<evidence type="ECO:0000313" key="1">
    <source>
        <dbReference type="EMBL" id="AEI88613.1"/>
    </source>
</evidence>
<dbReference type="OrthoDB" id="9789843at2"/>
<dbReference type="Proteomes" id="UP000006639">
    <property type="component" value="Chromosome"/>
</dbReference>
<sequence length="187" mass="20744">MATPLMPKATAVWLIQNTSLTFKQISDFCGLHLLEIKGIADGDVAKGIIGLDPIVQGQLTREEIKRCEANPAANLSLSESALRLIHEQKQKRISKYTPVARRQDKPEAIAWLLKNCPELSDAQIAKLVGSTKTTVLSIRDKTHWNIANIRPKDPVLLGICSQTELNLVYSHAKARAESLRDSKLENK</sequence>
<dbReference type="HOGENOM" id="CLU_081814_1_0_5"/>
<keyword evidence="2" id="KW-1185">Reference proteome</keyword>
<gene>
    <name evidence="1" type="ordered locus">midi_00303</name>
</gene>
<proteinExistence type="predicted"/>
<dbReference type="Pfam" id="PF06242">
    <property type="entry name" value="TrcR"/>
    <property type="match status" value="1"/>
</dbReference>
<dbReference type="STRING" id="696127.midi_00303"/>
<reference evidence="1 2" key="1">
    <citation type="journal article" date="2011" name="Mol. Biol. Evol.">
        <title>Phylogenomic evidence for the presence of a flagellum and cbb3 oxidase in the free-living mitochondrial ancestor.</title>
        <authorList>
            <person name="Sassera D."/>
            <person name="Lo N."/>
            <person name="Epis S."/>
            <person name="D'Auria G."/>
            <person name="Montagna M."/>
            <person name="Comandatore F."/>
            <person name="Horner D."/>
            <person name="Pereto J."/>
            <person name="Luciano A.M."/>
            <person name="Franciosi F."/>
            <person name="Ferri E."/>
            <person name="Crotti E."/>
            <person name="Bazzocchi C."/>
            <person name="Daffonchio D."/>
            <person name="Sacchi L."/>
            <person name="Moya A."/>
            <person name="Latorre A."/>
            <person name="Bandi C."/>
        </authorList>
    </citation>
    <scope>NUCLEOTIDE SEQUENCE [LARGE SCALE GENOMIC DNA]</scope>
    <source>
        <strain evidence="1 2">IricVA</strain>
    </source>
</reference>
<name>F7XVB4_MIDMI</name>
<dbReference type="AlphaFoldDB" id="F7XVB4"/>
<dbReference type="EMBL" id="CP002130">
    <property type="protein sequence ID" value="AEI88613.1"/>
    <property type="molecule type" value="Genomic_DNA"/>
</dbReference>
<protein>
    <submittedName>
        <fullName evidence="1">Uncharacterized protein conserved in bacteria</fullName>
    </submittedName>
</protein>
<dbReference type="InterPro" id="IPR010421">
    <property type="entry name" value="TrcR"/>
</dbReference>
<accession>F7XVB4</accession>